<dbReference type="Pfam" id="PF00455">
    <property type="entry name" value="DeoRC"/>
    <property type="match status" value="1"/>
</dbReference>
<dbReference type="PROSITE" id="PS00894">
    <property type="entry name" value="HTH_DEOR_1"/>
    <property type="match status" value="1"/>
</dbReference>
<evidence type="ECO:0000313" key="8">
    <source>
        <dbReference type="Proteomes" id="UP000053797"/>
    </source>
</evidence>
<dbReference type="InterPro" id="IPR037171">
    <property type="entry name" value="NagB/RpiA_transferase-like"/>
</dbReference>
<keyword evidence="3" id="KW-0804">Transcription</keyword>
<dbReference type="InterPro" id="IPR001034">
    <property type="entry name" value="DeoR_HTH"/>
</dbReference>
<name>A0A0V8GGX7_9BACL</name>
<dbReference type="SMART" id="SM01134">
    <property type="entry name" value="DeoRC"/>
    <property type="match status" value="1"/>
</dbReference>
<reference evidence="5 8" key="1">
    <citation type="journal article" date="2015" name="Int. J. Syst. Evol. Microbiol.">
        <title>Exiguobacterium enclense sp. nov., isolated from sediment.</title>
        <authorList>
            <person name="Dastager S.G."/>
            <person name="Mawlankar R."/>
            <person name="Sonalkar V.V."/>
            <person name="Thorat M.N."/>
            <person name="Mual P."/>
            <person name="Verma A."/>
            <person name="Krishnamurthi S."/>
            <person name="Tang S.K."/>
            <person name="Li W.J."/>
        </authorList>
    </citation>
    <scope>NUCLEOTIDE SEQUENCE [LARGE SCALE GENOMIC DNA]</scope>
    <source>
        <strain evidence="5 8">NIO-1109</strain>
    </source>
</reference>
<reference evidence="7 10" key="3">
    <citation type="submission" date="2023-12" db="EMBL/GenBank/DDBJ databases">
        <authorList>
            <person name="Easwaran N."/>
            <person name="Lazarus H.P.S."/>
        </authorList>
    </citation>
    <scope>NUCLEOTIDE SEQUENCE [LARGE SCALE GENOMIC DNA]</scope>
    <source>
        <strain evidence="7 10">VIT-2023</strain>
    </source>
</reference>
<dbReference type="PROSITE" id="PS51000">
    <property type="entry name" value="HTH_DEOR_2"/>
    <property type="match status" value="1"/>
</dbReference>
<feature type="domain" description="HTH deoR-type" evidence="4">
    <location>
        <begin position="3"/>
        <end position="58"/>
    </location>
</feature>
<dbReference type="Gene3D" id="3.40.50.1360">
    <property type="match status" value="1"/>
</dbReference>
<dbReference type="Proteomes" id="UP001387110">
    <property type="component" value="Unassembled WGS sequence"/>
</dbReference>
<gene>
    <name evidence="5" type="ORF">AS033_08345</name>
    <name evidence="6" type="ORF">RSA11_04780</name>
    <name evidence="7" type="ORF">SZL87_09350</name>
</gene>
<dbReference type="InterPro" id="IPR050313">
    <property type="entry name" value="Carb_Metab_HTH_regulators"/>
</dbReference>
<dbReference type="SUPFAM" id="SSF46785">
    <property type="entry name" value="Winged helix' DNA-binding domain"/>
    <property type="match status" value="1"/>
</dbReference>
<keyword evidence="1" id="KW-0805">Transcription regulation</keyword>
<dbReference type="PANTHER" id="PTHR30363:SF56">
    <property type="entry name" value="TRANSCRIPTIONAL REGULATOR, DEOR FAMILY"/>
    <property type="match status" value="1"/>
</dbReference>
<organism evidence="5 8">
    <name type="scientific">Exiguobacterium indicum</name>
    <dbReference type="NCBI Taxonomy" id="296995"/>
    <lineage>
        <taxon>Bacteria</taxon>
        <taxon>Bacillati</taxon>
        <taxon>Bacillota</taxon>
        <taxon>Bacilli</taxon>
        <taxon>Bacillales</taxon>
        <taxon>Bacillales Family XII. Incertae Sedis</taxon>
        <taxon>Exiguobacterium</taxon>
    </lineage>
</organism>
<protein>
    <submittedName>
        <fullName evidence="6">DeoR faimly transcriptional regulator</fullName>
    </submittedName>
    <submittedName>
        <fullName evidence="5">DeoR family transcriptional regulator</fullName>
    </submittedName>
    <submittedName>
        <fullName evidence="7">DeoR/GlpR family DNA-binding transcription regulator</fullName>
    </submittedName>
</protein>
<dbReference type="InterPro" id="IPR018356">
    <property type="entry name" value="Tscrpt_reg_HTH_DeoR_CS"/>
</dbReference>
<dbReference type="InterPro" id="IPR014036">
    <property type="entry name" value="DeoR-like_C"/>
</dbReference>
<dbReference type="Gene3D" id="1.10.10.10">
    <property type="entry name" value="Winged helix-like DNA-binding domain superfamily/Winged helix DNA-binding domain"/>
    <property type="match status" value="1"/>
</dbReference>
<accession>A0A0V8GGX7</accession>
<proteinExistence type="predicted"/>
<dbReference type="EMBL" id="LDQV01000013">
    <property type="protein sequence ID" value="KTR27519.1"/>
    <property type="molecule type" value="Genomic_DNA"/>
</dbReference>
<evidence type="ECO:0000256" key="2">
    <source>
        <dbReference type="ARBA" id="ARBA00023125"/>
    </source>
</evidence>
<dbReference type="GeneID" id="90836227"/>
<dbReference type="Proteomes" id="UP000072605">
    <property type="component" value="Unassembled WGS sequence"/>
</dbReference>
<evidence type="ECO:0000259" key="4">
    <source>
        <dbReference type="PROSITE" id="PS51000"/>
    </source>
</evidence>
<dbReference type="PRINTS" id="PR00037">
    <property type="entry name" value="HTHLACR"/>
</dbReference>
<dbReference type="Pfam" id="PF08220">
    <property type="entry name" value="HTH_DeoR"/>
    <property type="match status" value="1"/>
</dbReference>
<dbReference type="InterPro" id="IPR036388">
    <property type="entry name" value="WH-like_DNA-bd_sf"/>
</dbReference>
<dbReference type="OrthoDB" id="9797223at2"/>
<dbReference type="EMBL" id="JBAWKY010000002">
    <property type="protein sequence ID" value="MEI4462627.1"/>
    <property type="molecule type" value="Genomic_DNA"/>
</dbReference>
<evidence type="ECO:0000256" key="3">
    <source>
        <dbReference type="ARBA" id="ARBA00023163"/>
    </source>
</evidence>
<dbReference type="AlphaFoldDB" id="A0A0V8GGX7"/>
<dbReference type="InterPro" id="IPR036390">
    <property type="entry name" value="WH_DNA-bd_sf"/>
</dbReference>
<sequence length="248" mass="27513">MLTKKRHQLILELLAREEVVKMQKIVEQTGASESTIRRDLSQLETAGHLRRVHGGATANHLQIEEPSYFEKSDQHVEEKERIARAAADLIEDGMYVYLDAGTTTLAIVPYLEEKAITVVTNSLPLANTLLYHRIPTFVVGGQLKHSTQALVGYNAREGMLIYHFDVAFLGMNGVHPAQGFTTPDPEEALVKKTAIELAKQSYVLVDETKLDAISFSRVASLQAATIITTTSSEQEAKYSQYTEVVNAK</sequence>
<dbReference type="SUPFAM" id="SSF100950">
    <property type="entry name" value="NagB/RpiA/CoA transferase-like"/>
    <property type="match status" value="1"/>
</dbReference>
<dbReference type="GO" id="GO:0003700">
    <property type="term" value="F:DNA-binding transcription factor activity"/>
    <property type="evidence" value="ECO:0007669"/>
    <property type="project" value="InterPro"/>
</dbReference>
<dbReference type="RefSeq" id="WP_023467728.1">
    <property type="nucleotide sequence ID" value="NZ_FMYN01000002.1"/>
</dbReference>
<dbReference type="PANTHER" id="PTHR30363">
    <property type="entry name" value="HTH-TYPE TRANSCRIPTIONAL REGULATOR SRLR-RELATED"/>
    <property type="match status" value="1"/>
</dbReference>
<dbReference type="Proteomes" id="UP000053797">
    <property type="component" value="Unassembled WGS sequence"/>
</dbReference>
<keyword evidence="2 7" id="KW-0238">DNA-binding</keyword>
<evidence type="ECO:0000256" key="1">
    <source>
        <dbReference type="ARBA" id="ARBA00023015"/>
    </source>
</evidence>
<evidence type="ECO:0000313" key="10">
    <source>
        <dbReference type="Proteomes" id="UP001387110"/>
    </source>
</evidence>
<evidence type="ECO:0000313" key="9">
    <source>
        <dbReference type="Proteomes" id="UP000072605"/>
    </source>
</evidence>
<comment type="caution">
    <text evidence="5">The sequence shown here is derived from an EMBL/GenBank/DDBJ whole genome shotgun (WGS) entry which is preliminary data.</text>
</comment>
<reference evidence="6 9" key="2">
    <citation type="journal article" date="2016" name="Front. Microbiol.">
        <title>Genomic Resource of Rice Seed Associated Bacteria.</title>
        <authorList>
            <person name="Midha S."/>
            <person name="Bansal K."/>
            <person name="Sharma S."/>
            <person name="Kumar N."/>
            <person name="Patil P.P."/>
            <person name="Chaudhry V."/>
            <person name="Patil P.B."/>
        </authorList>
    </citation>
    <scope>NUCLEOTIDE SEQUENCE [LARGE SCALE GENOMIC DNA]</scope>
    <source>
        <strain evidence="6 9">RSA11</strain>
    </source>
</reference>
<keyword evidence="10" id="KW-1185">Reference proteome</keyword>
<dbReference type="GO" id="GO:0003677">
    <property type="term" value="F:DNA binding"/>
    <property type="evidence" value="ECO:0007669"/>
    <property type="project" value="UniProtKB-KW"/>
</dbReference>
<dbReference type="SMART" id="SM00420">
    <property type="entry name" value="HTH_DEOR"/>
    <property type="match status" value="1"/>
</dbReference>
<dbReference type="EMBL" id="LNQL01000002">
    <property type="protein sequence ID" value="KSU49366.1"/>
    <property type="molecule type" value="Genomic_DNA"/>
</dbReference>
<evidence type="ECO:0000313" key="5">
    <source>
        <dbReference type="EMBL" id="KSU49366.1"/>
    </source>
</evidence>
<evidence type="ECO:0000313" key="7">
    <source>
        <dbReference type="EMBL" id="MEI4462627.1"/>
    </source>
</evidence>
<evidence type="ECO:0000313" key="6">
    <source>
        <dbReference type="EMBL" id="KTR27519.1"/>
    </source>
</evidence>